<organism evidence="1 2">
    <name type="scientific">Oceanospirillum linum</name>
    <dbReference type="NCBI Taxonomy" id="966"/>
    <lineage>
        <taxon>Bacteria</taxon>
        <taxon>Pseudomonadati</taxon>
        <taxon>Pseudomonadota</taxon>
        <taxon>Gammaproteobacteria</taxon>
        <taxon>Oceanospirillales</taxon>
        <taxon>Oceanospirillaceae</taxon>
        <taxon>Oceanospirillum</taxon>
    </lineage>
</organism>
<name>A0A1T1H5E5_OCELI</name>
<evidence type="ECO:0000313" key="1">
    <source>
        <dbReference type="EMBL" id="OOV85066.1"/>
    </source>
</evidence>
<dbReference type="Proteomes" id="UP000190064">
    <property type="component" value="Unassembled WGS sequence"/>
</dbReference>
<feature type="non-terminal residue" evidence="1">
    <location>
        <position position="1"/>
    </location>
</feature>
<accession>A0A1T1H5E5</accession>
<comment type="caution">
    <text evidence="1">The sequence shown here is derived from an EMBL/GenBank/DDBJ whole genome shotgun (WGS) entry which is preliminary data.</text>
</comment>
<dbReference type="STRING" id="966.BTA35_0217010"/>
<evidence type="ECO:0000313" key="2">
    <source>
        <dbReference type="Proteomes" id="UP000190064"/>
    </source>
</evidence>
<dbReference type="SUPFAM" id="SSF52402">
    <property type="entry name" value="Adenine nucleotide alpha hydrolases-like"/>
    <property type="match status" value="1"/>
</dbReference>
<reference evidence="1" key="1">
    <citation type="submission" date="2017-02" db="EMBL/GenBank/DDBJ databases">
        <title>Draft Genome Sequence of the Salt Water Bacterium Oceanospirillum linum ATCC 11336.</title>
        <authorList>
            <person name="Trachtenberg A.M."/>
            <person name="Carney J.G."/>
            <person name="Linnane J.D."/>
            <person name="Rheaume B.A."/>
            <person name="Pitts N.L."/>
            <person name="Mykles D.L."/>
            <person name="Maclea K.S."/>
        </authorList>
    </citation>
    <scope>NUCLEOTIDE SEQUENCE [LARGE SCALE GENOMIC DNA]</scope>
    <source>
        <strain evidence="1">ATCC 11336</strain>
    </source>
</reference>
<protein>
    <submittedName>
        <fullName evidence="1">Pseudaminic acid biosynthesis protein PseA</fullName>
    </submittedName>
</protein>
<dbReference type="EMBL" id="MTSD02000133">
    <property type="protein sequence ID" value="OOV85066.1"/>
    <property type="molecule type" value="Genomic_DNA"/>
</dbReference>
<keyword evidence="2" id="KW-1185">Reference proteome</keyword>
<sequence length="142" mass="16275">HQSIDWSKRESDFRVILDRYRGDGSNYDCIIPVSGGKDSCYQALTMRDKYGMTPLCVTHTPCELTDVGLKNLNFLRDQGFDLIQVSGNRKNYRELVRIGFFKLGDCCWPEHIGIFTAPVRIAVNYKIPLLIWGENSQFEYGG</sequence>
<proteinExistence type="predicted"/>
<dbReference type="AlphaFoldDB" id="A0A1T1H5E5"/>
<feature type="non-terminal residue" evidence="1">
    <location>
        <position position="142"/>
    </location>
</feature>
<gene>
    <name evidence="1" type="ORF">BTA35_0217010</name>
</gene>